<dbReference type="SUPFAM" id="SSF48452">
    <property type="entry name" value="TPR-like"/>
    <property type="match status" value="1"/>
</dbReference>
<dbReference type="OrthoDB" id="370997at2"/>
<keyword evidence="2" id="KW-1185">Reference proteome</keyword>
<dbReference type="HOGENOM" id="CLU_946303_0_0_12"/>
<evidence type="ECO:0000313" key="1">
    <source>
        <dbReference type="EMBL" id="AFG37776.1"/>
    </source>
</evidence>
<proteinExistence type="predicted"/>
<sequence length="294" mass="33028">MHRIMITAVLLFGAVAAWGISEGLQQADAFDAQDEHAAARDVLQNLLPQAASGADRAEVLWRLARAQLGYGGSREDAGAGDDELLAIFEQGEQYADQAIQADAANVEGYFWKASNIGRWGQTKGILDSLFKASDMRDLLIQAIEIDASHPDSYYVLSQLYVAVPRMISFGNNDYGVNLARKAVSLMEEQVAAGTRDHISYGFYITLAEALDSRGWSQRRRNREHSRRVSDYRSAESPLERGWYFEGTVTIPEMSDSEEARMVLQDMIRQIERMPEPRVYDLRDLEDARELLQSL</sequence>
<dbReference type="RefSeq" id="WP_014455759.1">
    <property type="nucleotide sequence ID" value="NC_017098.1"/>
</dbReference>
<dbReference type="PATRIC" id="fig|889378.3.peg.1705"/>
<accession>H9UJT3</accession>
<dbReference type="eggNOG" id="COG0457">
    <property type="taxonomic scope" value="Bacteria"/>
</dbReference>
<dbReference type="Gene3D" id="1.25.40.10">
    <property type="entry name" value="Tetratricopeptide repeat domain"/>
    <property type="match status" value="1"/>
</dbReference>
<organism evidence="1 2">
    <name type="scientific">Spirochaeta africana (strain ATCC 700263 / DSM 8902 / Z-7692)</name>
    <dbReference type="NCBI Taxonomy" id="889378"/>
    <lineage>
        <taxon>Bacteria</taxon>
        <taxon>Pseudomonadati</taxon>
        <taxon>Spirochaetota</taxon>
        <taxon>Spirochaetia</taxon>
        <taxon>Spirochaetales</taxon>
        <taxon>Spirochaetaceae</taxon>
        <taxon>Spirochaeta</taxon>
    </lineage>
</organism>
<dbReference type="Proteomes" id="UP000007383">
    <property type="component" value="Chromosome"/>
</dbReference>
<protein>
    <submittedName>
        <fullName evidence="1">Uncharacterized protein</fullName>
    </submittedName>
</protein>
<dbReference type="EMBL" id="CP003282">
    <property type="protein sequence ID" value="AFG37776.1"/>
    <property type="molecule type" value="Genomic_DNA"/>
</dbReference>
<gene>
    <name evidence="1" type="ordered locus">Spiaf_1719</name>
</gene>
<evidence type="ECO:0000313" key="2">
    <source>
        <dbReference type="Proteomes" id="UP000007383"/>
    </source>
</evidence>
<name>H9UJT3_SPIAZ</name>
<dbReference type="STRING" id="889378.Spiaf_1719"/>
<dbReference type="InterPro" id="IPR011990">
    <property type="entry name" value="TPR-like_helical_dom_sf"/>
</dbReference>
<dbReference type="AlphaFoldDB" id="H9UJT3"/>
<reference evidence="2" key="1">
    <citation type="journal article" date="2013" name="Stand. Genomic Sci.">
        <title>Complete genome sequence of the halophilic bacterium Spirochaeta africana type strain (Z-7692(T)) from the alkaline Lake Magadi in the East African Rift.</title>
        <authorList>
            <person name="Liolos K."/>
            <person name="Abt B."/>
            <person name="Scheuner C."/>
            <person name="Teshima H."/>
            <person name="Held B."/>
            <person name="Lapidus A."/>
            <person name="Nolan M."/>
            <person name="Lucas S."/>
            <person name="Deshpande S."/>
            <person name="Cheng J.F."/>
            <person name="Tapia R."/>
            <person name="Goodwin L.A."/>
            <person name="Pitluck S."/>
            <person name="Pagani I."/>
            <person name="Ivanova N."/>
            <person name="Mavromatis K."/>
            <person name="Mikhailova N."/>
            <person name="Huntemann M."/>
            <person name="Pati A."/>
            <person name="Chen A."/>
            <person name="Palaniappan K."/>
            <person name="Land M."/>
            <person name="Rohde M."/>
            <person name="Tindall B.J."/>
            <person name="Detter J.C."/>
            <person name="Goker M."/>
            <person name="Bristow J."/>
            <person name="Eisen J.A."/>
            <person name="Markowitz V."/>
            <person name="Hugenholtz P."/>
            <person name="Woyke T."/>
            <person name="Klenk H.P."/>
            <person name="Kyrpides N.C."/>
        </authorList>
    </citation>
    <scope>NUCLEOTIDE SEQUENCE</scope>
    <source>
        <strain evidence="2">ATCC 700263 / DSM 8902 / Z-7692</strain>
    </source>
</reference>
<dbReference type="KEGG" id="sfc:Spiaf_1719"/>